<dbReference type="PANTHER" id="PTHR43265">
    <property type="entry name" value="ESTERASE ESTD"/>
    <property type="match status" value="1"/>
</dbReference>
<feature type="signal peptide" evidence="1">
    <location>
        <begin position="1"/>
        <end position="20"/>
    </location>
</feature>
<dbReference type="EMBL" id="AMFJ01000414">
    <property type="protein sequence ID" value="EKE27881.1"/>
    <property type="molecule type" value="Genomic_DNA"/>
</dbReference>
<comment type="caution">
    <text evidence="2">The sequence shown here is derived from an EMBL/GenBank/DDBJ whole genome shotgun (WGS) entry which is preliminary data.</text>
</comment>
<dbReference type="PANTHER" id="PTHR43265:SF1">
    <property type="entry name" value="ESTERASE ESTD"/>
    <property type="match status" value="1"/>
</dbReference>
<accession>K2F9S3</accession>
<gene>
    <name evidence="2" type="ORF">ACD_3C00140G0003</name>
</gene>
<name>K2F9S3_9BACT</name>
<evidence type="ECO:0008006" key="3">
    <source>
        <dbReference type="Google" id="ProtNLM"/>
    </source>
</evidence>
<evidence type="ECO:0000256" key="1">
    <source>
        <dbReference type="SAM" id="SignalP"/>
    </source>
</evidence>
<keyword evidence="1" id="KW-0732">Signal</keyword>
<dbReference type="SUPFAM" id="SSF53474">
    <property type="entry name" value="alpha/beta-Hydrolases"/>
    <property type="match status" value="1"/>
</dbReference>
<dbReference type="GO" id="GO:0052689">
    <property type="term" value="F:carboxylic ester hydrolase activity"/>
    <property type="evidence" value="ECO:0007669"/>
    <property type="project" value="TreeGrafter"/>
</dbReference>
<feature type="chain" id="PRO_5017294714" description="Serine aminopeptidase S33 domain-containing protein" evidence="1">
    <location>
        <begin position="21"/>
        <end position="540"/>
    </location>
</feature>
<proteinExistence type="predicted"/>
<dbReference type="AlphaFoldDB" id="K2F9S3"/>
<dbReference type="Gene3D" id="3.40.50.1820">
    <property type="entry name" value="alpha/beta hydrolase"/>
    <property type="match status" value="1"/>
</dbReference>
<dbReference type="InterPro" id="IPR029058">
    <property type="entry name" value="AB_hydrolase_fold"/>
</dbReference>
<reference evidence="2" key="1">
    <citation type="journal article" date="2012" name="Science">
        <title>Fermentation, hydrogen, and sulfur metabolism in multiple uncultivated bacterial phyla.</title>
        <authorList>
            <person name="Wrighton K.C."/>
            <person name="Thomas B.C."/>
            <person name="Sharon I."/>
            <person name="Miller C.S."/>
            <person name="Castelle C.J."/>
            <person name="VerBerkmoes N.C."/>
            <person name="Wilkins M.J."/>
            <person name="Hettich R.L."/>
            <person name="Lipton M.S."/>
            <person name="Williams K.H."/>
            <person name="Long P.E."/>
            <person name="Banfield J.F."/>
        </authorList>
    </citation>
    <scope>NUCLEOTIDE SEQUENCE [LARGE SCALE GENOMIC DNA]</scope>
</reference>
<evidence type="ECO:0000313" key="2">
    <source>
        <dbReference type="EMBL" id="EKE27881.1"/>
    </source>
</evidence>
<organism evidence="2">
    <name type="scientific">uncultured bacterium</name>
    <name type="common">gcode 4</name>
    <dbReference type="NCBI Taxonomy" id="1234023"/>
    <lineage>
        <taxon>Bacteria</taxon>
        <taxon>environmental samples</taxon>
    </lineage>
</organism>
<sequence length="540" mass="63318">MNKRLLSIILPFLAISSVSAIDCKDYIPVIWSNWAEYDNLCEIRKTGIVPVSYIKSSWFDISEKMKNDIKSAISSFSANKKIIDVHSVYIKLYKIVEKLHLKDLPASKKDVAIMHVAEELALKIDEHINKKAWIIIKANINDILKDKNLDGEIKVKSVRILTRETFSSISRILYRAKVKYENKGTKYEEIFNIYFNWDIGVYYRPQEWGYPDSHTEKKVSFSSSGAELAWTLSYPRQAWKFPAVLLIAWSWPNNRDVYSSRHRMFKVISDTLVKNGYAVLRYDKRWVEGSSWNSYPESTTEDYMQDARNWFDFLKAQKIVDTSKIWIIGHSEWWIIASKIVSETDDVKFLVLLATPWFSIKELIYNQKLADDNESGKKFLEASYKSILNKIVPILTAKITKDQAIEKIVQMENSMSFEEKMYFSVIKKKLPFWNYEDIASPWFRNFLSLDINEYLAKIDCPVLTLVWDKDANVLAEDNVEKIKNSLLKWWNDKFASSILSDTGHMFESTKTYNNAEYKNSSVTFSPEWLEKMVNWLEFYK</sequence>
<protein>
    <recommendedName>
        <fullName evidence="3">Serine aminopeptidase S33 domain-containing protein</fullName>
    </recommendedName>
</protein>
<dbReference type="InterPro" id="IPR053145">
    <property type="entry name" value="AB_hydrolase_Est10"/>
</dbReference>